<proteinExistence type="predicted"/>
<sequence length="142" mass="16227">MDFGECLEMYQIGECGYDELSLKSQVTHRKFSVLAQDNTSVLETLQRAMAYTNTKLTHFPTKVSDENHSYIFSVLGQYSLLTQLHPDDHGTAVELCKIKSYLQSDTGSKLTIRQLISFSCQPRLLLAQYNYCHIRAIEFAMC</sequence>
<dbReference type="AlphaFoldDB" id="A0A1W0A1Z4"/>
<comment type="caution">
    <text evidence="1">The sequence shown here is derived from an EMBL/GenBank/DDBJ whole genome shotgun (WGS) entry which is preliminary data.</text>
</comment>
<name>A0A1W0A1Z4_9STRA</name>
<reference evidence="1 2" key="1">
    <citation type="journal article" date="2014" name="Genome Biol. Evol.">
        <title>The secreted proteins of Achlya hypogyna and Thraustotheca clavata identify the ancestral oomycete secretome and reveal gene acquisitions by horizontal gene transfer.</title>
        <authorList>
            <person name="Misner I."/>
            <person name="Blouin N."/>
            <person name="Leonard G."/>
            <person name="Richards T.A."/>
            <person name="Lane C.E."/>
        </authorList>
    </citation>
    <scope>NUCLEOTIDE SEQUENCE [LARGE SCALE GENOMIC DNA]</scope>
    <source>
        <strain evidence="1 2">ATCC 34112</strain>
    </source>
</reference>
<gene>
    <name evidence="1" type="ORF">THRCLA_20919</name>
</gene>
<keyword evidence="2" id="KW-1185">Reference proteome</keyword>
<dbReference type="Proteomes" id="UP000243217">
    <property type="component" value="Unassembled WGS sequence"/>
</dbReference>
<evidence type="ECO:0000313" key="2">
    <source>
        <dbReference type="Proteomes" id="UP000243217"/>
    </source>
</evidence>
<organism evidence="1 2">
    <name type="scientific">Thraustotheca clavata</name>
    <dbReference type="NCBI Taxonomy" id="74557"/>
    <lineage>
        <taxon>Eukaryota</taxon>
        <taxon>Sar</taxon>
        <taxon>Stramenopiles</taxon>
        <taxon>Oomycota</taxon>
        <taxon>Saprolegniomycetes</taxon>
        <taxon>Saprolegniales</taxon>
        <taxon>Achlyaceae</taxon>
        <taxon>Thraustotheca</taxon>
    </lineage>
</organism>
<accession>A0A1W0A1Z4</accession>
<protein>
    <submittedName>
        <fullName evidence="1">Uncharacterized protein</fullName>
    </submittedName>
</protein>
<evidence type="ECO:0000313" key="1">
    <source>
        <dbReference type="EMBL" id="OQS04285.1"/>
    </source>
</evidence>
<dbReference type="EMBL" id="JNBS01000647">
    <property type="protein sequence ID" value="OQS04285.1"/>
    <property type="molecule type" value="Genomic_DNA"/>
</dbReference>